<evidence type="ECO:0000256" key="6">
    <source>
        <dbReference type="ARBA" id="ARBA00023242"/>
    </source>
</evidence>
<dbReference type="InterPro" id="IPR026795">
    <property type="entry name" value="SHFL"/>
</dbReference>
<dbReference type="Pfam" id="PF15135">
    <property type="entry name" value="UPF0515"/>
    <property type="match status" value="2"/>
</dbReference>
<dbReference type="RefSeq" id="XP_054859353.1">
    <property type="nucleotide sequence ID" value="XM_055003378.1"/>
</dbReference>
<dbReference type="GO" id="GO:0043022">
    <property type="term" value="F:ribosome binding"/>
    <property type="evidence" value="ECO:0007669"/>
    <property type="project" value="TreeGrafter"/>
</dbReference>
<evidence type="ECO:0000256" key="5">
    <source>
        <dbReference type="ARBA" id="ARBA00022884"/>
    </source>
</evidence>
<name>A0AA97LK36_EUBMA</name>
<evidence type="ECO:0000313" key="8">
    <source>
        <dbReference type="RefSeq" id="XP_054859353.1"/>
    </source>
</evidence>
<keyword evidence="6" id="KW-0539">Nucleus</keyword>
<comment type="similarity">
    <text evidence="3">Belongs to the SHFL family.</text>
</comment>
<dbReference type="GO" id="GO:0045087">
    <property type="term" value="P:innate immune response"/>
    <property type="evidence" value="ECO:0007669"/>
    <property type="project" value="TreeGrafter"/>
</dbReference>
<dbReference type="GO" id="GO:0005634">
    <property type="term" value="C:nucleus"/>
    <property type="evidence" value="ECO:0007669"/>
    <property type="project" value="UniProtKB-SubCell"/>
</dbReference>
<dbReference type="Proteomes" id="UP001190640">
    <property type="component" value="Chromosome 19"/>
</dbReference>
<keyword evidence="5" id="KW-0694">RNA-binding</keyword>
<reference evidence="8" key="1">
    <citation type="submission" date="2025-08" db="UniProtKB">
        <authorList>
            <consortium name="RefSeq"/>
        </authorList>
    </citation>
    <scope>IDENTIFICATION</scope>
    <source>
        <tissue evidence="8">Blood</tissue>
    </source>
</reference>
<comment type="subcellular location">
    <subcellularLocation>
        <location evidence="2">Cytoplasm</location>
        <location evidence="2">P-body</location>
    </subcellularLocation>
    <subcellularLocation>
        <location evidence="1">Nucleus</location>
    </subcellularLocation>
</comment>
<evidence type="ECO:0000256" key="3">
    <source>
        <dbReference type="ARBA" id="ARBA00005469"/>
    </source>
</evidence>
<accession>A0AA97LK36</accession>
<dbReference type="GO" id="GO:1990825">
    <property type="term" value="F:sequence-specific mRNA binding"/>
    <property type="evidence" value="ECO:0007669"/>
    <property type="project" value="TreeGrafter"/>
</dbReference>
<dbReference type="KEGG" id="emc:129346102"/>
<dbReference type="AlphaFoldDB" id="A0AA97LK36"/>
<sequence length="325" mass="37454">MQRVGQEEVELEKSVRRLREKFYGKVTIKDAVILMRTFTNNHDIACKRIILFKNQMEDTDTEDEERLADDPVALVMPHLFVLCRGWKVRKLKVINKLKKEEEEMKQKPKNDPQNEKKIEEVARQLKVLPLTERNVRMFNNAQNNLIPPSDCQFSCQPCDSMWWRRVPKRKQVSRCRLCGTRYDPVPADKMWGTGEFHCSSCGRTFKGLAQMGIPSPCYICRTPVYPSHIIPPRRTPGQRSRQPHSCFAEDCYNRKEPHVPGTHCVHPRSRVRNGLPKVIHPCQKHVSTGSTVATCLSQGSLALYDIDELILEDLQELDGDAESSS</sequence>
<dbReference type="CTD" id="55337"/>
<dbReference type="GO" id="GO:0075523">
    <property type="term" value="P:viral translational frameshifting"/>
    <property type="evidence" value="ECO:0007669"/>
    <property type="project" value="TreeGrafter"/>
</dbReference>
<organism evidence="7 8">
    <name type="scientific">Eublepharis macularius</name>
    <name type="common">Leopard gecko</name>
    <name type="synonym">Cyrtodactylus macularius</name>
    <dbReference type="NCBI Taxonomy" id="481883"/>
    <lineage>
        <taxon>Eukaryota</taxon>
        <taxon>Metazoa</taxon>
        <taxon>Chordata</taxon>
        <taxon>Craniata</taxon>
        <taxon>Vertebrata</taxon>
        <taxon>Euteleostomi</taxon>
        <taxon>Lepidosauria</taxon>
        <taxon>Squamata</taxon>
        <taxon>Bifurcata</taxon>
        <taxon>Gekkota</taxon>
        <taxon>Eublepharidae</taxon>
        <taxon>Eublepharinae</taxon>
        <taxon>Eublepharis</taxon>
    </lineage>
</organism>
<dbReference type="PANTHER" id="PTHR16135">
    <property type="entry name" value="REPRESSOR OF YIELD OF DENV PROTEIN"/>
    <property type="match status" value="1"/>
</dbReference>
<dbReference type="GO" id="GO:0000932">
    <property type="term" value="C:P-body"/>
    <property type="evidence" value="ECO:0007669"/>
    <property type="project" value="UniProtKB-SubCell"/>
</dbReference>
<evidence type="ECO:0000313" key="7">
    <source>
        <dbReference type="Proteomes" id="UP001190640"/>
    </source>
</evidence>
<evidence type="ECO:0000256" key="4">
    <source>
        <dbReference type="ARBA" id="ARBA00022490"/>
    </source>
</evidence>
<proteinExistence type="inferred from homology"/>
<keyword evidence="4" id="KW-0963">Cytoplasm</keyword>
<keyword evidence="7" id="KW-1185">Reference proteome</keyword>
<evidence type="ECO:0000256" key="2">
    <source>
        <dbReference type="ARBA" id="ARBA00004201"/>
    </source>
</evidence>
<evidence type="ECO:0000256" key="1">
    <source>
        <dbReference type="ARBA" id="ARBA00004123"/>
    </source>
</evidence>
<protein>
    <submittedName>
        <fullName evidence="8">Shiftless antiviral inhibitor of ribosomal frameshifting protein isoform X1</fullName>
    </submittedName>
</protein>
<dbReference type="PANTHER" id="PTHR16135:SF2">
    <property type="entry name" value="SHIFTLESS ANTIVIRAL INHIBITOR OF RIBOSOMAL FRAMESHIFTING PROTEIN"/>
    <property type="match status" value="1"/>
</dbReference>
<dbReference type="GeneID" id="129346102"/>
<gene>
    <name evidence="8" type="primary">SHFL</name>
</gene>